<gene>
    <name evidence="1" type="ORF">QX249_24665</name>
</gene>
<dbReference type="RefSeq" id="WP_311020917.1">
    <property type="nucleotide sequence ID" value="NZ_JAUHGG010000012.1"/>
</dbReference>
<evidence type="ECO:0000313" key="1">
    <source>
        <dbReference type="EMBL" id="MDS1823838.1"/>
    </source>
</evidence>
<name>A0AAW8Q7U5_VIBPH</name>
<evidence type="ECO:0000313" key="2">
    <source>
        <dbReference type="Proteomes" id="UP001253193"/>
    </source>
</evidence>
<sequence length="91" mass="10371">MSYNKTVSYDGFNKDGASKVVLHRGTKTPVANDICGSTDYALISQAKKKVIDGNEYDVYHCITKESMRFEDRDEADDYSDEVLRSEMDELF</sequence>
<dbReference type="AlphaFoldDB" id="A0AAW8Q7U5"/>
<reference evidence="1" key="1">
    <citation type="submission" date="2023-06" db="EMBL/GenBank/DDBJ databases">
        <title>Genomic Diversity of Vibrio spp. and Metagenomic Analysis of Pathogens in Florida Gulf Coastal Waters Following Hurricane Ian.</title>
        <authorList>
            <person name="Brumfield K.D."/>
        </authorList>
    </citation>
    <scope>NUCLEOTIDE SEQUENCE</scope>
    <source>
        <strain evidence="1">WBS2B-138</strain>
    </source>
</reference>
<proteinExistence type="predicted"/>
<protein>
    <submittedName>
        <fullName evidence="1">Uncharacterized protein</fullName>
    </submittedName>
</protein>
<comment type="caution">
    <text evidence="1">The sequence shown here is derived from an EMBL/GenBank/DDBJ whole genome shotgun (WGS) entry which is preliminary data.</text>
</comment>
<accession>A0AAW8Q7U5</accession>
<dbReference type="Proteomes" id="UP001253193">
    <property type="component" value="Unassembled WGS sequence"/>
</dbReference>
<organism evidence="1 2">
    <name type="scientific">Vibrio parahaemolyticus</name>
    <dbReference type="NCBI Taxonomy" id="670"/>
    <lineage>
        <taxon>Bacteria</taxon>
        <taxon>Pseudomonadati</taxon>
        <taxon>Pseudomonadota</taxon>
        <taxon>Gammaproteobacteria</taxon>
        <taxon>Vibrionales</taxon>
        <taxon>Vibrionaceae</taxon>
        <taxon>Vibrio</taxon>
    </lineage>
</organism>
<dbReference type="EMBL" id="JAUHGG010000012">
    <property type="protein sequence ID" value="MDS1823838.1"/>
    <property type="molecule type" value="Genomic_DNA"/>
</dbReference>